<feature type="region of interest" description="Disordered" evidence="1">
    <location>
        <begin position="69"/>
        <end position="88"/>
    </location>
</feature>
<sequence>MPSQQGRPSVWRTTQVLSDSRAAERPVLVGQGSGVRGHVPGRAHVSPAVSRLRDPCQSEQAEAFMCVSTPGGTKVQPRSTGERTQSRAIHDCQIHMNLTP</sequence>
<accession>A0AAD7SX26</accession>
<gene>
    <name evidence="2" type="ORF">AAFF_G00203110</name>
</gene>
<dbReference type="EMBL" id="JAINUG010000027">
    <property type="protein sequence ID" value="KAJ8410330.1"/>
    <property type="molecule type" value="Genomic_DNA"/>
</dbReference>
<evidence type="ECO:0000313" key="3">
    <source>
        <dbReference type="Proteomes" id="UP001221898"/>
    </source>
</evidence>
<name>A0AAD7SX26_9TELE</name>
<proteinExistence type="predicted"/>
<reference evidence="2" key="1">
    <citation type="journal article" date="2023" name="Science">
        <title>Genome structures resolve the early diversification of teleost fishes.</title>
        <authorList>
            <person name="Parey E."/>
            <person name="Louis A."/>
            <person name="Montfort J."/>
            <person name="Bouchez O."/>
            <person name="Roques C."/>
            <person name="Iampietro C."/>
            <person name="Lluch J."/>
            <person name="Castinel A."/>
            <person name="Donnadieu C."/>
            <person name="Desvignes T."/>
            <person name="Floi Bucao C."/>
            <person name="Jouanno E."/>
            <person name="Wen M."/>
            <person name="Mejri S."/>
            <person name="Dirks R."/>
            <person name="Jansen H."/>
            <person name="Henkel C."/>
            <person name="Chen W.J."/>
            <person name="Zahm M."/>
            <person name="Cabau C."/>
            <person name="Klopp C."/>
            <person name="Thompson A.W."/>
            <person name="Robinson-Rechavi M."/>
            <person name="Braasch I."/>
            <person name="Lecointre G."/>
            <person name="Bobe J."/>
            <person name="Postlethwait J.H."/>
            <person name="Berthelot C."/>
            <person name="Roest Crollius H."/>
            <person name="Guiguen Y."/>
        </authorList>
    </citation>
    <scope>NUCLEOTIDE SEQUENCE</scope>
    <source>
        <strain evidence="2">NC1722</strain>
    </source>
</reference>
<evidence type="ECO:0000256" key="1">
    <source>
        <dbReference type="SAM" id="MobiDB-lite"/>
    </source>
</evidence>
<dbReference type="AlphaFoldDB" id="A0AAD7SX26"/>
<dbReference type="Proteomes" id="UP001221898">
    <property type="component" value="Unassembled WGS sequence"/>
</dbReference>
<protein>
    <submittedName>
        <fullName evidence="2">Uncharacterized protein</fullName>
    </submittedName>
</protein>
<evidence type="ECO:0000313" key="2">
    <source>
        <dbReference type="EMBL" id="KAJ8410330.1"/>
    </source>
</evidence>
<keyword evidence="3" id="KW-1185">Reference proteome</keyword>
<comment type="caution">
    <text evidence="2">The sequence shown here is derived from an EMBL/GenBank/DDBJ whole genome shotgun (WGS) entry which is preliminary data.</text>
</comment>
<organism evidence="2 3">
    <name type="scientific">Aldrovandia affinis</name>
    <dbReference type="NCBI Taxonomy" id="143900"/>
    <lineage>
        <taxon>Eukaryota</taxon>
        <taxon>Metazoa</taxon>
        <taxon>Chordata</taxon>
        <taxon>Craniata</taxon>
        <taxon>Vertebrata</taxon>
        <taxon>Euteleostomi</taxon>
        <taxon>Actinopterygii</taxon>
        <taxon>Neopterygii</taxon>
        <taxon>Teleostei</taxon>
        <taxon>Notacanthiformes</taxon>
        <taxon>Halosauridae</taxon>
        <taxon>Aldrovandia</taxon>
    </lineage>
</organism>